<dbReference type="SUPFAM" id="SSF51905">
    <property type="entry name" value="FAD/NAD(P)-binding domain"/>
    <property type="match status" value="1"/>
</dbReference>
<proteinExistence type="predicted"/>
<dbReference type="Pfam" id="PF01593">
    <property type="entry name" value="Amino_oxidase"/>
    <property type="match status" value="2"/>
</dbReference>
<gene>
    <name evidence="5" type="ORF">I6H47_11935</name>
</gene>
<evidence type="ECO:0000256" key="3">
    <source>
        <dbReference type="PIRSR" id="PIRSR601613-1"/>
    </source>
</evidence>
<dbReference type="AlphaFoldDB" id="A0A7T4DHQ2"/>
<dbReference type="PRINTS" id="PR00757">
    <property type="entry name" value="AMINEOXDASEF"/>
</dbReference>
<keyword evidence="2" id="KW-0560">Oxidoreductase</keyword>
<feature type="binding site" evidence="3">
    <location>
        <begin position="75"/>
        <end position="76"/>
    </location>
    <ligand>
        <name>FAD</name>
        <dbReference type="ChEBI" id="CHEBI:57692"/>
    </ligand>
</feature>
<protein>
    <submittedName>
        <fullName evidence="5">FAD-dependent oxidoreductase</fullName>
    </submittedName>
</protein>
<dbReference type="InterPro" id="IPR050281">
    <property type="entry name" value="Flavin_monoamine_oxidase"/>
</dbReference>
<evidence type="ECO:0000256" key="1">
    <source>
        <dbReference type="ARBA" id="ARBA00001974"/>
    </source>
</evidence>
<reference evidence="5 6" key="1">
    <citation type="submission" date="2020-12" db="EMBL/GenBank/DDBJ databases">
        <title>FDA dAtabase for Regulatory Grade micrObial Sequences (FDA-ARGOS): Supporting development and validation of Infectious Disease Dx tests.</title>
        <authorList>
            <person name="Sproer C."/>
            <person name="Gronow S."/>
            <person name="Severitt S."/>
            <person name="Schroder I."/>
            <person name="Tallon L."/>
            <person name="Sadzewicz L."/>
            <person name="Zhao X."/>
            <person name="Boylan J."/>
            <person name="Ott S."/>
            <person name="Bowen H."/>
            <person name="Vavikolanu K."/>
            <person name="Mehta A."/>
            <person name="Aluvathingal J."/>
            <person name="Nadendla S."/>
            <person name="Lowell S."/>
            <person name="Myers T."/>
            <person name="Yan Y."/>
            <person name="Sichtig H."/>
        </authorList>
    </citation>
    <scope>NUCLEOTIDE SEQUENCE [LARGE SCALE GENOMIC DNA]</scope>
    <source>
        <strain evidence="5 6">FDAARGOS_990</strain>
    </source>
</reference>
<organism evidence="5 6">
    <name type="scientific">Brevibacterium casei</name>
    <dbReference type="NCBI Taxonomy" id="33889"/>
    <lineage>
        <taxon>Bacteria</taxon>
        <taxon>Bacillati</taxon>
        <taxon>Actinomycetota</taxon>
        <taxon>Actinomycetes</taxon>
        <taxon>Micrococcales</taxon>
        <taxon>Brevibacteriaceae</taxon>
        <taxon>Brevibacterium</taxon>
    </lineage>
</organism>
<dbReference type="Proteomes" id="UP000595374">
    <property type="component" value="Chromosome"/>
</dbReference>
<evidence type="ECO:0000313" key="6">
    <source>
        <dbReference type="Proteomes" id="UP000595374"/>
    </source>
</evidence>
<evidence type="ECO:0000259" key="4">
    <source>
        <dbReference type="Pfam" id="PF01593"/>
    </source>
</evidence>
<feature type="domain" description="Amine oxidase" evidence="4">
    <location>
        <begin position="225"/>
        <end position="449"/>
    </location>
</feature>
<dbReference type="SUPFAM" id="SSF54373">
    <property type="entry name" value="FAD-linked reductases, C-terminal domain"/>
    <property type="match status" value="1"/>
</dbReference>
<dbReference type="PROSITE" id="PS51318">
    <property type="entry name" value="TAT"/>
    <property type="match status" value="1"/>
</dbReference>
<dbReference type="EMBL" id="CP065989">
    <property type="protein sequence ID" value="QQB13520.1"/>
    <property type="molecule type" value="Genomic_DNA"/>
</dbReference>
<accession>A0A7T4DHQ2</accession>
<dbReference type="PANTHER" id="PTHR10742:SF410">
    <property type="entry name" value="LYSINE-SPECIFIC HISTONE DEMETHYLASE 2"/>
    <property type="match status" value="1"/>
</dbReference>
<dbReference type="InterPro" id="IPR001613">
    <property type="entry name" value="Flavin_amine_oxidase"/>
</dbReference>
<feature type="binding site" evidence="3">
    <location>
        <position position="253"/>
    </location>
    <ligand>
        <name>FAD</name>
        <dbReference type="ChEBI" id="CHEBI:57692"/>
    </ligand>
</feature>
<evidence type="ECO:0000313" key="5">
    <source>
        <dbReference type="EMBL" id="QQB13520.1"/>
    </source>
</evidence>
<dbReference type="InterPro" id="IPR036188">
    <property type="entry name" value="FAD/NAD-bd_sf"/>
</dbReference>
<name>A0A7T4DHQ2_9MICO</name>
<dbReference type="PANTHER" id="PTHR10742">
    <property type="entry name" value="FLAVIN MONOAMINE OXIDASE"/>
    <property type="match status" value="1"/>
</dbReference>
<feature type="domain" description="Amine oxidase" evidence="4">
    <location>
        <begin position="56"/>
        <end position="130"/>
    </location>
</feature>
<dbReference type="GO" id="GO:0016491">
    <property type="term" value="F:oxidoreductase activity"/>
    <property type="evidence" value="ECO:0007669"/>
    <property type="project" value="UniProtKB-KW"/>
</dbReference>
<dbReference type="InterPro" id="IPR006311">
    <property type="entry name" value="TAT_signal"/>
</dbReference>
<sequence>MTAATTSTRRVSRRGLLGLGAAGTAAVLSRPESAAAEPDISENRMWDVIVVGAGPAGLGAARDLADAGKLVLILEARSRIGGRLFTDASSMSVPVERGAELVHGPDVSTWDLIHSAGLTTHRQAAIAGRLSPDTPWIRSNTFDTFRFPLGAPTYPQGLPAPRSGETALMWLKRVGISADNYPITVAALEVDSEQFDIAPADPVYYTVLEALDLQDRNGPIPPDESGDYRVIGGYNQILEPLSRDISLLLDHPVAQVNYRSSRVTVVAGSREFKARAVVLAVPGGVLQTDDIVFDPPLPGDRRVAIDEISYLSVFKGIFEFERPVLPPSHSQAPDWDVLATFSVNPPSLWNASAGTPDFPGEIVVSWMTGGKAQELLDLPEVERMALALESIRVSTGVPDLQPVASVTKDWSKDRFARGAYPGPFSRRDGLHAPIDSRLYWAGIVTCRLFTRRGIRASRRRRRS</sequence>
<dbReference type="Gene3D" id="3.50.50.60">
    <property type="entry name" value="FAD/NAD(P)-binding domain"/>
    <property type="match status" value="1"/>
</dbReference>
<dbReference type="InterPro" id="IPR002937">
    <property type="entry name" value="Amino_oxidase"/>
</dbReference>
<comment type="cofactor">
    <cofactor evidence="1">
        <name>FAD</name>
        <dbReference type="ChEBI" id="CHEBI:57692"/>
    </cofactor>
</comment>
<evidence type="ECO:0000256" key="2">
    <source>
        <dbReference type="ARBA" id="ARBA00023002"/>
    </source>
</evidence>
<dbReference type="RefSeq" id="WP_198498712.1">
    <property type="nucleotide sequence ID" value="NZ_CP065989.1"/>
</dbReference>